<dbReference type="Gene3D" id="3.30.200.20">
    <property type="entry name" value="Phosphorylase Kinase, domain 1"/>
    <property type="match status" value="1"/>
</dbReference>
<reference evidence="1" key="1">
    <citation type="submission" date="2020-01" db="EMBL/GenBank/DDBJ databases">
        <authorList>
            <consortium name="DOE Joint Genome Institute"/>
            <person name="Haridas S."/>
            <person name="Albert R."/>
            <person name="Binder M."/>
            <person name="Bloem J."/>
            <person name="Labutti K."/>
            <person name="Salamov A."/>
            <person name="Andreopoulos B."/>
            <person name="Baker S.E."/>
            <person name="Barry K."/>
            <person name="Bills G."/>
            <person name="Bluhm B.H."/>
            <person name="Cannon C."/>
            <person name="Castanera R."/>
            <person name="Culley D.E."/>
            <person name="Daum C."/>
            <person name="Ezra D."/>
            <person name="Gonzalez J.B."/>
            <person name="Henrissat B."/>
            <person name="Kuo A."/>
            <person name="Liang C."/>
            <person name="Lipzen A."/>
            <person name="Lutzoni F."/>
            <person name="Magnuson J."/>
            <person name="Mondo S."/>
            <person name="Nolan M."/>
            <person name="Ohm R."/>
            <person name="Pangilinan J."/>
            <person name="Park H.-J."/>
            <person name="Ramirez L."/>
            <person name="Alfaro M."/>
            <person name="Sun H."/>
            <person name="Tritt A."/>
            <person name="Yoshinaga Y."/>
            <person name="Zwiers L.-H."/>
            <person name="Turgeon B.G."/>
            <person name="Goodwin S.B."/>
            <person name="Spatafora J.W."/>
            <person name="Crous P.W."/>
            <person name="Grigoriev I.V."/>
        </authorList>
    </citation>
    <scope>NUCLEOTIDE SEQUENCE</scope>
    <source>
        <strain evidence="1">CBS 394.84</strain>
    </source>
</reference>
<dbReference type="OrthoDB" id="4062651at2759"/>
<dbReference type="RefSeq" id="XP_040787638.1">
    <property type="nucleotide sequence ID" value="XM_040926503.1"/>
</dbReference>
<dbReference type="SUPFAM" id="SSF56112">
    <property type="entry name" value="Protein kinase-like (PK-like)"/>
    <property type="match status" value="1"/>
</dbReference>
<organism evidence="1 2">
    <name type="scientific">Cucurbitaria berberidis CBS 394.84</name>
    <dbReference type="NCBI Taxonomy" id="1168544"/>
    <lineage>
        <taxon>Eukaryota</taxon>
        <taxon>Fungi</taxon>
        <taxon>Dikarya</taxon>
        <taxon>Ascomycota</taxon>
        <taxon>Pezizomycotina</taxon>
        <taxon>Dothideomycetes</taxon>
        <taxon>Pleosporomycetidae</taxon>
        <taxon>Pleosporales</taxon>
        <taxon>Pleosporineae</taxon>
        <taxon>Cucurbitariaceae</taxon>
        <taxon>Cucurbitaria</taxon>
    </lineage>
</organism>
<keyword evidence="2" id="KW-1185">Reference proteome</keyword>
<gene>
    <name evidence="1" type="ORF">K460DRAFT_102831</name>
</gene>
<name>A0A9P4L7K8_9PLEO</name>
<proteinExistence type="predicted"/>
<dbReference type="Proteomes" id="UP000800039">
    <property type="component" value="Unassembled WGS sequence"/>
</dbReference>
<dbReference type="AlphaFoldDB" id="A0A9P4L7K8"/>
<evidence type="ECO:0008006" key="3">
    <source>
        <dbReference type="Google" id="ProtNLM"/>
    </source>
</evidence>
<evidence type="ECO:0000313" key="2">
    <source>
        <dbReference type="Proteomes" id="UP000800039"/>
    </source>
</evidence>
<evidence type="ECO:0000313" key="1">
    <source>
        <dbReference type="EMBL" id="KAF1845075.1"/>
    </source>
</evidence>
<sequence>MTSVRSPFATPTERLATYFDVAQPRATFEDRDIDDVALLLEQCGHVASTCPRTYILFRTIGHLDILEQLVKVGFSDQWFPVETRSLPSFLEPSVKAAVVQQQGIILTKSLDLENGRHRHFVAEEALPFEILGRLGSSGYGQVDRIVSKTSSRQYALKRIRRRAAFGNSSSREAVKGFLTEMKIMRNLKPAYCSVYWQLHGQELSRPGYVPSCGDGSRYLQRTSL</sequence>
<protein>
    <recommendedName>
        <fullName evidence="3">Protein kinase domain-containing protein</fullName>
    </recommendedName>
</protein>
<dbReference type="GeneID" id="63843754"/>
<dbReference type="InterPro" id="IPR011009">
    <property type="entry name" value="Kinase-like_dom_sf"/>
</dbReference>
<dbReference type="EMBL" id="ML976616">
    <property type="protein sequence ID" value="KAF1845075.1"/>
    <property type="molecule type" value="Genomic_DNA"/>
</dbReference>
<accession>A0A9P4L7K8</accession>
<comment type="caution">
    <text evidence="1">The sequence shown here is derived from an EMBL/GenBank/DDBJ whole genome shotgun (WGS) entry which is preliminary data.</text>
</comment>